<comment type="similarity">
    <text evidence="1">Belongs to the protein kinase superfamily.</text>
</comment>
<dbReference type="GO" id="GO:0005524">
    <property type="term" value="F:ATP binding"/>
    <property type="evidence" value="ECO:0007669"/>
    <property type="project" value="InterPro"/>
</dbReference>
<dbReference type="GO" id="GO:0004672">
    <property type="term" value="F:protein kinase activity"/>
    <property type="evidence" value="ECO:0007669"/>
    <property type="project" value="InterPro"/>
</dbReference>
<dbReference type="SUPFAM" id="SSF48371">
    <property type="entry name" value="ARM repeat"/>
    <property type="match status" value="1"/>
</dbReference>
<evidence type="ECO:0000313" key="4">
    <source>
        <dbReference type="Proteomes" id="UP000000305"/>
    </source>
</evidence>
<evidence type="ECO:0000259" key="2">
    <source>
        <dbReference type="PROSITE" id="PS50011"/>
    </source>
</evidence>
<dbReference type="PANTHER" id="PTHR12984:SF6">
    <property type="entry name" value="SCY1-LIKE PROTEIN 2"/>
    <property type="match status" value="1"/>
</dbReference>
<dbReference type="SUPFAM" id="SSF56112">
    <property type="entry name" value="Protein kinase-like (PK-like)"/>
    <property type="match status" value="1"/>
</dbReference>
<protein>
    <recommendedName>
        <fullName evidence="2">Protein kinase domain-containing protein</fullName>
    </recommendedName>
</protein>
<dbReference type="EMBL" id="GL732524">
    <property type="protein sequence ID" value="EFX89231.1"/>
    <property type="molecule type" value="Genomic_DNA"/>
</dbReference>
<organism evidence="3 4">
    <name type="scientific">Daphnia pulex</name>
    <name type="common">Water flea</name>
    <dbReference type="NCBI Taxonomy" id="6669"/>
    <lineage>
        <taxon>Eukaryota</taxon>
        <taxon>Metazoa</taxon>
        <taxon>Ecdysozoa</taxon>
        <taxon>Arthropoda</taxon>
        <taxon>Crustacea</taxon>
        <taxon>Branchiopoda</taxon>
        <taxon>Diplostraca</taxon>
        <taxon>Cladocera</taxon>
        <taxon>Anomopoda</taxon>
        <taxon>Daphniidae</taxon>
        <taxon>Daphnia</taxon>
    </lineage>
</organism>
<dbReference type="InterPro" id="IPR016024">
    <property type="entry name" value="ARM-type_fold"/>
</dbReference>
<dbReference type="OrthoDB" id="79687at2759"/>
<dbReference type="FunFam" id="1.25.10.10:FF:000189">
    <property type="entry name" value="SCY1-like pseudokinase 2"/>
    <property type="match status" value="1"/>
</dbReference>
<dbReference type="Gene3D" id="3.30.200.20">
    <property type="entry name" value="Phosphorylase Kinase, domain 1"/>
    <property type="match status" value="1"/>
</dbReference>
<dbReference type="InterPro" id="IPR000719">
    <property type="entry name" value="Prot_kinase_dom"/>
</dbReference>
<dbReference type="InterPro" id="IPR011989">
    <property type="entry name" value="ARM-like"/>
</dbReference>
<dbReference type="Gene3D" id="1.25.10.10">
    <property type="entry name" value="Leucine-rich Repeat Variant"/>
    <property type="match status" value="1"/>
</dbReference>
<dbReference type="InterPro" id="IPR051177">
    <property type="entry name" value="CIK-Related_Protein"/>
</dbReference>
<sequence length="617" mass="69329">MDMLNKLKSTVSTTVSQLSGVLPGNPVTREYEVGKLIGSAGPDLLWKIFSGFKKSTKQEASIFVLEKKLLEKYSKKDKDQLVEVLRRGVAQLTRLRHPQILTVQHPVEESRESLAFATEPVFASLANVLGCHENISPLPQQLRDYKLFEVEIKYGLQQLIEGLIFLHNDVKLLHCNICPESIVINQQGAFKIFGFDFCTSSQDATSKLWPVREPDPELSPVSQSNLDYLAPELGPNAIGCGASVDMYSLGCLIVSIYQNGKSPWQMDGDVESFYRHAASHTQTLQRMEGVPPELVDHVRSLLHPTPEQRLDAHQLVKISWFDDVGVKTLNYLDSLFQWDNLQKSQFFKGLPQILPRLPERVCLHRVMPCLAKEFVNPSMVPFILPCALHIAQEASKENYVAHILPHLRPVMKIQEPVQILLIFMQRMELLLQKTPADDVKSDVLPMIYRALEAEAAPQIQELCLSVIPSFASLIDYPAMKNALMPRIKKLCLLPSGQLSVRVNCLICIGKLLDNVDKWLVLDDILPMLPAIPSRDPAVVMAILGVYKIALEHPRLGIPKEVIATQIVPFLFPLLVEPGLSLTQFRALVAMVKEMLAKVEEEQKTKLESVAALQDEQR</sequence>
<dbReference type="Proteomes" id="UP000000305">
    <property type="component" value="Unassembled WGS sequence"/>
</dbReference>
<dbReference type="SMART" id="SM00220">
    <property type="entry name" value="S_TKc"/>
    <property type="match status" value="1"/>
</dbReference>
<evidence type="ECO:0000256" key="1">
    <source>
        <dbReference type="ARBA" id="ARBA00038349"/>
    </source>
</evidence>
<dbReference type="AlphaFoldDB" id="E9FSN2"/>
<dbReference type="KEGG" id="dpx:DAPPUDRAFT_1152"/>
<reference evidence="3 4" key="1">
    <citation type="journal article" date="2011" name="Science">
        <title>The ecoresponsive genome of Daphnia pulex.</title>
        <authorList>
            <person name="Colbourne J.K."/>
            <person name="Pfrender M.E."/>
            <person name="Gilbert D."/>
            <person name="Thomas W.K."/>
            <person name="Tucker A."/>
            <person name="Oakley T.H."/>
            <person name="Tokishita S."/>
            <person name="Aerts A."/>
            <person name="Arnold G.J."/>
            <person name="Basu M.K."/>
            <person name="Bauer D.J."/>
            <person name="Caceres C.E."/>
            <person name="Carmel L."/>
            <person name="Casola C."/>
            <person name="Choi J.H."/>
            <person name="Detter J.C."/>
            <person name="Dong Q."/>
            <person name="Dusheyko S."/>
            <person name="Eads B.D."/>
            <person name="Frohlich T."/>
            <person name="Geiler-Samerotte K.A."/>
            <person name="Gerlach D."/>
            <person name="Hatcher P."/>
            <person name="Jogdeo S."/>
            <person name="Krijgsveld J."/>
            <person name="Kriventseva E.V."/>
            <person name="Kultz D."/>
            <person name="Laforsch C."/>
            <person name="Lindquist E."/>
            <person name="Lopez J."/>
            <person name="Manak J.R."/>
            <person name="Muller J."/>
            <person name="Pangilinan J."/>
            <person name="Patwardhan R.P."/>
            <person name="Pitluck S."/>
            <person name="Pritham E.J."/>
            <person name="Rechtsteiner A."/>
            <person name="Rho M."/>
            <person name="Rogozin I.B."/>
            <person name="Sakarya O."/>
            <person name="Salamov A."/>
            <person name="Schaack S."/>
            <person name="Shapiro H."/>
            <person name="Shiga Y."/>
            <person name="Skalitzky C."/>
            <person name="Smith Z."/>
            <person name="Souvorov A."/>
            <person name="Sung W."/>
            <person name="Tang Z."/>
            <person name="Tsuchiya D."/>
            <person name="Tu H."/>
            <person name="Vos H."/>
            <person name="Wang M."/>
            <person name="Wolf Y.I."/>
            <person name="Yamagata H."/>
            <person name="Yamada T."/>
            <person name="Ye Y."/>
            <person name="Shaw J.R."/>
            <person name="Andrews J."/>
            <person name="Crease T.J."/>
            <person name="Tang H."/>
            <person name="Lucas S.M."/>
            <person name="Robertson H.M."/>
            <person name="Bork P."/>
            <person name="Koonin E.V."/>
            <person name="Zdobnov E.M."/>
            <person name="Grigoriev I.V."/>
            <person name="Lynch M."/>
            <person name="Boore J.L."/>
        </authorList>
    </citation>
    <scope>NUCLEOTIDE SEQUENCE [LARGE SCALE GENOMIC DNA]</scope>
</reference>
<dbReference type="Gene3D" id="1.10.510.10">
    <property type="entry name" value="Transferase(Phosphotransferase) domain 1"/>
    <property type="match status" value="1"/>
</dbReference>
<dbReference type="PROSITE" id="PS50011">
    <property type="entry name" value="PROTEIN_KINASE_DOM"/>
    <property type="match status" value="1"/>
</dbReference>
<keyword evidence="4" id="KW-1185">Reference proteome</keyword>
<dbReference type="InterPro" id="IPR011009">
    <property type="entry name" value="Kinase-like_dom_sf"/>
</dbReference>
<dbReference type="CDD" id="cd14011">
    <property type="entry name" value="PK_SCY1_like"/>
    <property type="match status" value="1"/>
</dbReference>
<dbReference type="InParanoid" id="E9FSN2"/>
<dbReference type="Pfam" id="PF00069">
    <property type="entry name" value="Pkinase"/>
    <property type="match status" value="1"/>
</dbReference>
<dbReference type="eggNOG" id="KOG2137">
    <property type="taxonomic scope" value="Eukaryota"/>
</dbReference>
<feature type="non-terminal residue" evidence="3">
    <location>
        <position position="617"/>
    </location>
</feature>
<dbReference type="OMA" id="MAHKCIP"/>
<dbReference type="FunCoup" id="E9FSN2">
    <property type="interactions" value="529"/>
</dbReference>
<dbReference type="PANTHER" id="PTHR12984">
    <property type="entry name" value="SCY1-RELATED S/T PROTEIN KINASE-LIKE"/>
    <property type="match status" value="1"/>
</dbReference>
<gene>
    <name evidence="3" type="ORF">DAPPUDRAFT_1152</name>
</gene>
<proteinExistence type="inferred from homology"/>
<feature type="domain" description="Protein kinase" evidence="2">
    <location>
        <begin position="31"/>
        <end position="321"/>
    </location>
</feature>
<name>E9FSN2_DAPPU</name>
<evidence type="ECO:0000313" key="3">
    <source>
        <dbReference type="EMBL" id="EFX89231.1"/>
    </source>
</evidence>
<dbReference type="HOGENOM" id="CLU_008724_2_0_1"/>
<dbReference type="FunFam" id="3.30.200.20:FF:000179">
    <property type="entry name" value="SCY1 like pseudokinase 2"/>
    <property type="match status" value="1"/>
</dbReference>
<accession>E9FSN2</accession>